<evidence type="ECO:0000313" key="7">
    <source>
        <dbReference type="Proteomes" id="UP000184280"/>
    </source>
</evidence>
<dbReference type="Pfam" id="PF00589">
    <property type="entry name" value="Phage_integrase"/>
    <property type="match status" value="1"/>
</dbReference>
<proteinExistence type="inferred from homology"/>
<evidence type="ECO:0000256" key="1">
    <source>
        <dbReference type="ARBA" id="ARBA00008857"/>
    </source>
</evidence>
<keyword evidence="3" id="KW-0233">DNA recombination</keyword>
<dbReference type="GO" id="GO:0003677">
    <property type="term" value="F:DNA binding"/>
    <property type="evidence" value="ECO:0007669"/>
    <property type="project" value="UniProtKB-KW"/>
</dbReference>
<evidence type="ECO:0000256" key="3">
    <source>
        <dbReference type="ARBA" id="ARBA00023172"/>
    </source>
</evidence>
<dbReference type="OrthoDB" id="1094492at2"/>
<evidence type="ECO:0000259" key="5">
    <source>
        <dbReference type="PROSITE" id="PS51898"/>
    </source>
</evidence>
<accession>A0A1M7HKL5</accession>
<keyword evidence="2" id="KW-0238">DNA-binding</keyword>
<feature type="compositionally biased region" description="Basic and acidic residues" evidence="4">
    <location>
        <begin position="1"/>
        <end position="12"/>
    </location>
</feature>
<dbReference type="InterPro" id="IPR050090">
    <property type="entry name" value="Tyrosine_recombinase_XerCD"/>
</dbReference>
<dbReference type="PANTHER" id="PTHR30349:SF64">
    <property type="entry name" value="PROPHAGE INTEGRASE INTD-RELATED"/>
    <property type="match status" value="1"/>
</dbReference>
<gene>
    <name evidence="6" type="ORF">SAMN04488494_1598</name>
</gene>
<dbReference type="EMBL" id="FRCJ01000003">
    <property type="protein sequence ID" value="SHM28657.1"/>
    <property type="molecule type" value="Genomic_DNA"/>
</dbReference>
<dbReference type="GO" id="GO:0015074">
    <property type="term" value="P:DNA integration"/>
    <property type="evidence" value="ECO:0007669"/>
    <property type="project" value="InterPro"/>
</dbReference>
<dbReference type="Proteomes" id="UP000184280">
    <property type="component" value="Unassembled WGS sequence"/>
</dbReference>
<dbReference type="GO" id="GO:0006310">
    <property type="term" value="P:DNA recombination"/>
    <property type="evidence" value="ECO:0007669"/>
    <property type="project" value="UniProtKB-KW"/>
</dbReference>
<sequence length="503" mass="58484">MEVLSMRKDNTKVTKGHQSDNSGTNNSVRGEKCLAKFTSSNGSVYGSITVDIRKAGDYSKPLPVAIRICHDGKKAFLRLGEKYMMDDWIQLCEYEKSGRRVHLAEREEMKAIMNKVKDLTNQLISEGSFSLQKLQERYQGKKDDSTSIYKIWDEYIQEKTEKDYIGTASVGRDCRNRFIKDNGENVEFADIDHTFIQEWETKMKNDPNVSVSYAGINLRTFRTIVNIAIKRNLINGSTKEMFKGTGYNKKASRKHQFLDVTSMRLLYDFWKKGDVKDKNGKSLYPKRVKDALFRDLGLFLFMYLGDGQNLADTLRLKYGDWYYATHGKQFQFFRYKTEERNEEASEVIFPVMPEIKMILDRHANEPKHNQRVFPFMRENITKKQEKWVIQRYNKNIRKHIRMVAELLGMEQSPSPTWARHSFATNLNNSGCVPYKYISDSMGHSNSSDITSAYIGDYPLKKMLEYNGYLLKESEPDDSRAALLELLKSMSAEERKALMKEVEK</sequence>
<dbReference type="InterPro" id="IPR011010">
    <property type="entry name" value="DNA_brk_join_enz"/>
</dbReference>
<comment type="similarity">
    <text evidence="1">Belongs to the 'phage' integrase family.</text>
</comment>
<dbReference type="PROSITE" id="PS51898">
    <property type="entry name" value="TYR_RECOMBINASE"/>
    <property type="match status" value="1"/>
</dbReference>
<evidence type="ECO:0000256" key="2">
    <source>
        <dbReference type="ARBA" id="ARBA00023125"/>
    </source>
</evidence>
<feature type="region of interest" description="Disordered" evidence="4">
    <location>
        <begin position="1"/>
        <end position="27"/>
    </location>
</feature>
<dbReference type="InterPro" id="IPR010998">
    <property type="entry name" value="Integrase_recombinase_N"/>
</dbReference>
<dbReference type="PANTHER" id="PTHR30349">
    <property type="entry name" value="PHAGE INTEGRASE-RELATED"/>
    <property type="match status" value="1"/>
</dbReference>
<dbReference type="Pfam" id="PF13102">
    <property type="entry name" value="Phage_int_SAM_5"/>
    <property type="match status" value="1"/>
</dbReference>
<dbReference type="SUPFAM" id="SSF56349">
    <property type="entry name" value="DNA breaking-rejoining enzymes"/>
    <property type="match status" value="1"/>
</dbReference>
<feature type="domain" description="Tyr recombinase" evidence="5">
    <location>
        <begin position="278"/>
        <end position="466"/>
    </location>
</feature>
<dbReference type="Gene3D" id="1.10.443.10">
    <property type="entry name" value="Intergrase catalytic core"/>
    <property type="match status" value="1"/>
</dbReference>
<dbReference type="InterPro" id="IPR002104">
    <property type="entry name" value="Integrase_catalytic"/>
</dbReference>
<dbReference type="AlphaFoldDB" id="A0A1M7HKL5"/>
<dbReference type="InterPro" id="IPR013762">
    <property type="entry name" value="Integrase-like_cat_sf"/>
</dbReference>
<reference evidence="6 7" key="1">
    <citation type="submission" date="2016-11" db="EMBL/GenBank/DDBJ databases">
        <authorList>
            <person name="Jaros S."/>
            <person name="Januszkiewicz K."/>
            <person name="Wedrychowicz H."/>
        </authorList>
    </citation>
    <scope>NUCLEOTIDE SEQUENCE [LARGE SCALE GENOMIC DNA]</scope>
    <source>
        <strain evidence="6 7">BPI-34</strain>
    </source>
</reference>
<organism evidence="6 7">
    <name type="scientific">Xylanibacter ruminicola</name>
    <name type="common">Prevotella ruminicola</name>
    <dbReference type="NCBI Taxonomy" id="839"/>
    <lineage>
        <taxon>Bacteria</taxon>
        <taxon>Pseudomonadati</taxon>
        <taxon>Bacteroidota</taxon>
        <taxon>Bacteroidia</taxon>
        <taxon>Bacteroidales</taxon>
        <taxon>Prevotellaceae</taxon>
        <taxon>Xylanibacter</taxon>
    </lineage>
</organism>
<dbReference type="Gene3D" id="1.10.150.130">
    <property type="match status" value="1"/>
</dbReference>
<evidence type="ECO:0000313" key="6">
    <source>
        <dbReference type="EMBL" id="SHM28657.1"/>
    </source>
</evidence>
<evidence type="ECO:0000256" key="4">
    <source>
        <dbReference type="SAM" id="MobiDB-lite"/>
    </source>
</evidence>
<dbReference type="InterPro" id="IPR025269">
    <property type="entry name" value="SAM-like_dom"/>
</dbReference>
<protein>
    <submittedName>
        <fullName evidence="6">Phage integrase family protein</fullName>
    </submittedName>
</protein>
<name>A0A1M7HKL5_XYLRU</name>